<name>A0A3S8RNU0_9FIRM</name>
<feature type="transmembrane region" description="Helical" evidence="9">
    <location>
        <begin position="133"/>
        <end position="151"/>
    </location>
</feature>
<evidence type="ECO:0000256" key="9">
    <source>
        <dbReference type="SAM" id="Phobius"/>
    </source>
</evidence>
<dbReference type="GO" id="GO:0005524">
    <property type="term" value="F:ATP binding"/>
    <property type="evidence" value="ECO:0007669"/>
    <property type="project" value="UniProtKB-KW"/>
</dbReference>
<evidence type="ECO:0000256" key="1">
    <source>
        <dbReference type="ARBA" id="ARBA00004651"/>
    </source>
</evidence>
<keyword evidence="8 9" id="KW-0472">Membrane</keyword>
<dbReference type="Gene3D" id="1.20.1560.10">
    <property type="entry name" value="ABC transporter type 1, transmembrane domain"/>
    <property type="match status" value="1"/>
</dbReference>
<dbReference type="KEGG" id="eri:EEI45_07680"/>
<dbReference type="Pfam" id="PF00005">
    <property type="entry name" value="ABC_tran"/>
    <property type="match status" value="1"/>
</dbReference>
<evidence type="ECO:0000256" key="7">
    <source>
        <dbReference type="ARBA" id="ARBA00022989"/>
    </source>
</evidence>
<dbReference type="InterPro" id="IPR039421">
    <property type="entry name" value="Type_1_exporter"/>
</dbReference>
<accession>A0A3S8RNU0</accession>
<dbReference type="InterPro" id="IPR027417">
    <property type="entry name" value="P-loop_NTPase"/>
</dbReference>
<gene>
    <name evidence="12" type="ORF">EEI45_07680</name>
</gene>
<keyword evidence="4 9" id="KW-0812">Transmembrane</keyword>
<dbReference type="CDD" id="cd18548">
    <property type="entry name" value="ABC_6TM_Tm287_like"/>
    <property type="match status" value="1"/>
</dbReference>
<evidence type="ECO:0000256" key="5">
    <source>
        <dbReference type="ARBA" id="ARBA00022741"/>
    </source>
</evidence>
<protein>
    <submittedName>
        <fullName evidence="12">ABC transporter ATP-binding protein</fullName>
    </submittedName>
</protein>
<feature type="transmembrane region" description="Helical" evidence="9">
    <location>
        <begin position="12"/>
        <end position="31"/>
    </location>
</feature>
<dbReference type="PANTHER" id="PTHR43394">
    <property type="entry name" value="ATP-DEPENDENT PERMEASE MDL1, MITOCHONDRIAL"/>
    <property type="match status" value="1"/>
</dbReference>
<sequence length="576" mass="64427">MKTFFKYFKPEIPIALLGIIFVGSVAFIELYQIQLMAQIIDVGIADQDFTVILNVGLKMVGLALLGAAIAMLGLIFPFQASNNFALNLRRDIFKRVQTFSLKNMSQFQTASLVTRLTNDINFLQRTIMMCLRLLVRAPVFLISTVVMTYMISPDLSLVMLGAVVVLSLVLFYVIKEGFPRFVKLQDKVDKMNRKVQESLMNIRVIKSFVREDEESHKFKDENGELFDASVSAMNLMVVMNPALMGAIHFATLFIVWISSFLIVDQNLINIGDLLVFINYLRFTMFSMMMITNVLMMISRSKASVIRLKEVLETEPDIINASILDTLPENPRGDIHFDNVSFRYYEDASDILTNINFAIKPGEHVGIIGSTGSGKSTLINLMVRLIDVTEGTIYLDGKDIRTLDLKALRSQFGFVPQKNVLFTGTIESNLKLGNPNATHEDLVRATKAASIYDFIMEQEEGFKAPIQQGGTNLSGGQRQRMCIARALVVEPKILVLDDSTSALDAATEQRVKESVQSLYEDVTVISIAQKISSVSDSDMILVMDEGQIVGQGTHTGLLESCNVYQEIYESQLRKGDE</sequence>
<dbReference type="PANTHER" id="PTHR43394:SF1">
    <property type="entry name" value="ATP-BINDING CASSETTE SUB-FAMILY B MEMBER 10, MITOCHONDRIAL"/>
    <property type="match status" value="1"/>
</dbReference>
<keyword evidence="13" id="KW-1185">Reference proteome</keyword>
<dbReference type="GO" id="GO:0016887">
    <property type="term" value="F:ATP hydrolysis activity"/>
    <property type="evidence" value="ECO:0007669"/>
    <property type="project" value="InterPro"/>
</dbReference>
<keyword evidence="2" id="KW-0813">Transport</keyword>
<keyword evidence="7 9" id="KW-1133">Transmembrane helix</keyword>
<evidence type="ECO:0000256" key="6">
    <source>
        <dbReference type="ARBA" id="ARBA00022840"/>
    </source>
</evidence>
<dbReference type="GO" id="GO:0015421">
    <property type="term" value="F:ABC-type oligopeptide transporter activity"/>
    <property type="evidence" value="ECO:0007669"/>
    <property type="project" value="TreeGrafter"/>
</dbReference>
<dbReference type="InterPro" id="IPR036640">
    <property type="entry name" value="ABC1_TM_sf"/>
</dbReference>
<evidence type="ECO:0000256" key="3">
    <source>
        <dbReference type="ARBA" id="ARBA00022475"/>
    </source>
</evidence>
<keyword evidence="5" id="KW-0547">Nucleotide-binding</keyword>
<evidence type="ECO:0000313" key="12">
    <source>
        <dbReference type="EMBL" id="AZK44620.1"/>
    </source>
</evidence>
<dbReference type="PROSITE" id="PS00211">
    <property type="entry name" value="ABC_TRANSPORTER_1"/>
    <property type="match status" value="1"/>
</dbReference>
<dbReference type="InterPro" id="IPR017871">
    <property type="entry name" value="ABC_transporter-like_CS"/>
</dbReference>
<keyword evidence="6 12" id="KW-0067">ATP-binding</keyword>
<evidence type="ECO:0000259" key="11">
    <source>
        <dbReference type="PROSITE" id="PS50929"/>
    </source>
</evidence>
<comment type="subcellular location">
    <subcellularLocation>
        <location evidence="1">Cell membrane</location>
        <topology evidence="1">Multi-pass membrane protein</topology>
    </subcellularLocation>
</comment>
<dbReference type="GO" id="GO:0005886">
    <property type="term" value="C:plasma membrane"/>
    <property type="evidence" value="ECO:0007669"/>
    <property type="project" value="UniProtKB-SubCell"/>
</dbReference>
<feature type="domain" description="ABC transporter" evidence="10">
    <location>
        <begin position="334"/>
        <end position="569"/>
    </location>
</feature>
<feature type="domain" description="ABC transmembrane type-1" evidence="11">
    <location>
        <begin position="16"/>
        <end position="299"/>
    </location>
</feature>
<evidence type="ECO:0000256" key="2">
    <source>
        <dbReference type="ARBA" id="ARBA00022448"/>
    </source>
</evidence>
<reference evidence="12 13" key="1">
    <citation type="journal article" date="2020" name="Int. J. Syst. Evol. Microbiol.">
        <title>Description of Erysipelothrix piscisicarius sp. nov., an emergent fish pathogen, and assessment of virulence using a tiger barb (Puntigrus tetrazona) infection model.</title>
        <authorList>
            <person name="Pomaranski E.K."/>
            <person name="Griffin M.J."/>
            <person name="Camus A.C."/>
            <person name="Armwood A.R."/>
            <person name="Shelley J."/>
            <person name="Waldbieser G.C."/>
            <person name="LaFrentz B.R."/>
            <person name="Garcia J.C."/>
            <person name="Yanong R."/>
            <person name="Soto E."/>
        </authorList>
    </citation>
    <scope>NUCLEOTIDE SEQUENCE [LARGE SCALE GENOMIC DNA]</scope>
    <source>
        <strain evidence="12 13">15TAL0474</strain>
    </source>
</reference>
<feature type="transmembrane region" description="Helical" evidence="9">
    <location>
        <begin position="275"/>
        <end position="297"/>
    </location>
</feature>
<dbReference type="Pfam" id="PF00664">
    <property type="entry name" value="ABC_membrane"/>
    <property type="match status" value="1"/>
</dbReference>
<dbReference type="PROSITE" id="PS50893">
    <property type="entry name" value="ABC_TRANSPORTER_2"/>
    <property type="match status" value="1"/>
</dbReference>
<dbReference type="PROSITE" id="PS50929">
    <property type="entry name" value="ABC_TM1F"/>
    <property type="match status" value="1"/>
</dbReference>
<dbReference type="FunFam" id="3.40.50.300:FF:000221">
    <property type="entry name" value="Multidrug ABC transporter ATP-binding protein"/>
    <property type="match status" value="1"/>
</dbReference>
<evidence type="ECO:0000259" key="10">
    <source>
        <dbReference type="PROSITE" id="PS50893"/>
    </source>
</evidence>
<dbReference type="RefSeq" id="WP_125164778.1">
    <property type="nucleotide sequence ID" value="NZ_CP034234.1"/>
</dbReference>
<dbReference type="Gene3D" id="3.40.50.300">
    <property type="entry name" value="P-loop containing nucleotide triphosphate hydrolases"/>
    <property type="match status" value="1"/>
</dbReference>
<evidence type="ECO:0000256" key="4">
    <source>
        <dbReference type="ARBA" id="ARBA00022692"/>
    </source>
</evidence>
<dbReference type="AlphaFoldDB" id="A0A3S8RNU0"/>
<evidence type="ECO:0000313" key="13">
    <source>
        <dbReference type="Proteomes" id="UP000278804"/>
    </source>
</evidence>
<dbReference type="SMART" id="SM00382">
    <property type="entry name" value="AAA"/>
    <property type="match status" value="1"/>
</dbReference>
<organism evidence="12 13">
    <name type="scientific">Erysipelothrix piscisicarius</name>
    <dbReference type="NCBI Taxonomy" id="2485784"/>
    <lineage>
        <taxon>Bacteria</taxon>
        <taxon>Bacillati</taxon>
        <taxon>Bacillota</taxon>
        <taxon>Erysipelotrichia</taxon>
        <taxon>Erysipelotrichales</taxon>
        <taxon>Erysipelotrichaceae</taxon>
        <taxon>Erysipelothrix</taxon>
    </lineage>
</organism>
<dbReference type="InterPro" id="IPR003593">
    <property type="entry name" value="AAA+_ATPase"/>
</dbReference>
<proteinExistence type="predicted"/>
<dbReference type="SUPFAM" id="SSF52540">
    <property type="entry name" value="P-loop containing nucleoside triphosphate hydrolases"/>
    <property type="match status" value="1"/>
</dbReference>
<dbReference type="Proteomes" id="UP000278804">
    <property type="component" value="Chromosome"/>
</dbReference>
<dbReference type="InterPro" id="IPR011527">
    <property type="entry name" value="ABC1_TM_dom"/>
</dbReference>
<dbReference type="SUPFAM" id="SSF90123">
    <property type="entry name" value="ABC transporter transmembrane region"/>
    <property type="match status" value="1"/>
</dbReference>
<feature type="transmembrane region" description="Helical" evidence="9">
    <location>
        <begin position="242"/>
        <end position="263"/>
    </location>
</feature>
<evidence type="ECO:0000256" key="8">
    <source>
        <dbReference type="ARBA" id="ARBA00023136"/>
    </source>
</evidence>
<dbReference type="InterPro" id="IPR003439">
    <property type="entry name" value="ABC_transporter-like_ATP-bd"/>
</dbReference>
<feature type="transmembrane region" description="Helical" evidence="9">
    <location>
        <begin position="51"/>
        <end position="76"/>
    </location>
</feature>
<dbReference type="EMBL" id="CP034234">
    <property type="protein sequence ID" value="AZK44620.1"/>
    <property type="molecule type" value="Genomic_DNA"/>
</dbReference>
<feature type="transmembrane region" description="Helical" evidence="9">
    <location>
        <begin position="157"/>
        <end position="174"/>
    </location>
</feature>
<keyword evidence="3" id="KW-1003">Cell membrane</keyword>